<dbReference type="InterPro" id="IPR053171">
    <property type="entry name" value="Viral_Tip_Attach_Protein"/>
</dbReference>
<evidence type="ECO:0000256" key="1">
    <source>
        <dbReference type="SAM" id="MobiDB-lite"/>
    </source>
</evidence>
<organism evidence="3 4">
    <name type="scientific">Pectobacterium parvum</name>
    <dbReference type="NCBI Taxonomy" id="2778550"/>
    <lineage>
        <taxon>Bacteria</taxon>
        <taxon>Pseudomonadati</taxon>
        <taxon>Pseudomonadota</taxon>
        <taxon>Gammaproteobacteria</taxon>
        <taxon>Enterobacterales</taxon>
        <taxon>Pectobacteriaceae</taxon>
        <taxon>Pectobacterium</taxon>
    </lineage>
</organism>
<dbReference type="PANTHER" id="PTHR36251:SF2">
    <property type="entry name" value="GIFSY-2 PROPHAGE HOST SPECIFICITY PROTEIN J, PHAGE LAMBDA"/>
    <property type="match status" value="1"/>
</dbReference>
<feature type="compositionally biased region" description="Gly residues" evidence="1">
    <location>
        <begin position="58"/>
        <end position="70"/>
    </location>
</feature>
<evidence type="ECO:0000313" key="4">
    <source>
        <dbReference type="Proteomes" id="UP001617714"/>
    </source>
</evidence>
<evidence type="ECO:0000259" key="2">
    <source>
        <dbReference type="Pfam" id="PF09327"/>
    </source>
</evidence>
<feature type="domain" description="Tip attachment protein J central straight fiber" evidence="2">
    <location>
        <begin position="268"/>
        <end position="423"/>
    </location>
</feature>
<protein>
    <submittedName>
        <fullName evidence="3">DUF1983 domain-containing protein</fullName>
    </submittedName>
</protein>
<reference evidence="3 4" key="1">
    <citation type="submission" date="2024-10" db="EMBL/GenBank/DDBJ databases">
        <authorList>
            <person name="Lu C.-H."/>
        </authorList>
    </citation>
    <scope>NUCLEOTIDE SEQUENCE [LARGE SCALE GENOMIC DNA]</scope>
    <source>
        <strain evidence="3 4">22QBSP01-2</strain>
    </source>
</reference>
<comment type="caution">
    <text evidence="3">The sequence shown here is derived from an EMBL/GenBank/DDBJ whole genome shotgun (WGS) entry which is preliminary data.</text>
</comment>
<dbReference type="RefSeq" id="WP_400291891.1">
    <property type="nucleotide sequence ID" value="NZ_JBIXKD010000002.1"/>
</dbReference>
<keyword evidence="4" id="KW-1185">Reference proteome</keyword>
<feature type="region of interest" description="Disordered" evidence="1">
    <location>
        <begin position="54"/>
        <end position="75"/>
    </location>
</feature>
<dbReference type="Proteomes" id="UP001617714">
    <property type="component" value="Unassembled WGS sequence"/>
</dbReference>
<dbReference type="PANTHER" id="PTHR36251">
    <property type="entry name" value="FELS-1 PROPHAGE HOST SPECIFICITY PROTEIN-RELATED"/>
    <property type="match status" value="1"/>
</dbReference>
<proteinExistence type="predicted"/>
<gene>
    <name evidence="3" type="ORF">ACIPSN_02695</name>
</gene>
<sequence length="621" mass="65357">MTAKFRAGKDPSAVLENVETLTGQRGDGRNRAVTYGDLTTLGLANLRVGAGGKTSLSPGGGKGDGGGGGIQKPVRPTNFKATGGFAYVLLEWDMPNYRGRSLTEIYRSPEDNLANAVLIASSAAGVYGDPVDPDWKGYYWIRHVNSLGEPGPFNDSKGTYAQTHPDPAAIIEVITEQLNASPLIANLTDKLETNTKNIGTVDSNVKTLSESVKNQNSAMAKRVTDVETSSQSNMSAVRELSQSVSDRFSSSAERVEKVEVATRENNAAVQTNAKAITEMDKNGSASYRAMWSTKAQAGDVKAGIGIVAGRDANGNTISQVAVAANQFFIFDPNNPSDKTTYAIPFAVVDGKVVIDELIAKDAVIKILAAQTIIADSVKAGIEIVSPYIKTARIESGNFTVDQNGNMTATNANIEGRVVATSGSFSGSVTATDGSFRGTVHATDGEFRGSVYATDGEFRGSIYATDGVFRGTVYATDGRFEGTVYANKIEGDVMQVYQMPPIGHNQTRSFRYNGGQDQIMVISSAAISMTLTAKSTTVLNGYLDLLINGRVVSTLSGVVGGGATGPGVTAGEKSVSYVKSFSAEIPAGSSNVLIQVRTRGDANCSAEGILFMVSRKNSSAFS</sequence>
<dbReference type="Pfam" id="PF09327">
    <property type="entry name" value="Phage_Tail_Tip"/>
    <property type="match status" value="1"/>
</dbReference>
<accession>A0ABW8FTY6</accession>
<dbReference type="EMBL" id="JBIXKD010000002">
    <property type="protein sequence ID" value="MFJ5320295.1"/>
    <property type="molecule type" value="Genomic_DNA"/>
</dbReference>
<evidence type="ECO:0000313" key="3">
    <source>
        <dbReference type="EMBL" id="MFJ5320295.1"/>
    </source>
</evidence>
<name>A0ABW8FTY6_9GAMM</name>
<dbReference type="InterPro" id="IPR015406">
    <property type="entry name" value="GpJ_CSF"/>
</dbReference>